<evidence type="ECO:0000313" key="1">
    <source>
        <dbReference type="EMBL" id="GGB65107.1"/>
    </source>
</evidence>
<organism evidence="1 2">
    <name type="scientific">Flavobacterium suaedae</name>
    <dbReference type="NCBI Taxonomy" id="1767027"/>
    <lineage>
        <taxon>Bacteria</taxon>
        <taxon>Pseudomonadati</taxon>
        <taxon>Bacteroidota</taxon>
        <taxon>Flavobacteriia</taxon>
        <taxon>Flavobacteriales</taxon>
        <taxon>Flavobacteriaceae</taxon>
        <taxon>Flavobacterium</taxon>
    </lineage>
</organism>
<proteinExistence type="predicted"/>
<dbReference type="Proteomes" id="UP000615760">
    <property type="component" value="Unassembled WGS sequence"/>
</dbReference>
<reference evidence="2" key="1">
    <citation type="journal article" date="2019" name="Int. J. Syst. Evol. Microbiol.">
        <title>The Global Catalogue of Microorganisms (GCM) 10K type strain sequencing project: providing services to taxonomists for standard genome sequencing and annotation.</title>
        <authorList>
            <consortium name="The Broad Institute Genomics Platform"/>
            <consortium name="The Broad Institute Genome Sequencing Center for Infectious Disease"/>
            <person name="Wu L."/>
            <person name="Ma J."/>
        </authorList>
    </citation>
    <scope>NUCLEOTIDE SEQUENCE [LARGE SCALE GENOMIC DNA]</scope>
    <source>
        <strain evidence="2">CGMCC 1.15461</strain>
    </source>
</reference>
<evidence type="ECO:0000313" key="2">
    <source>
        <dbReference type="Proteomes" id="UP000615760"/>
    </source>
</evidence>
<dbReference type="EMBL" id="BMJE01000001">
    <property type="protein sequence ID" value="GGB65107.1"/>
    <property type="molecule type" value="Genomic_DNA"/>
</dbReference>
<comment type="caution">
    <text evidence="1">The sequence shown here is derived from an EMBL/GenBank/DDBJ whole genome shotgun (WGS) entry which is preliminary data.</text>
</comment>
<gene>
    <name evidence="1" type="ORF">GCM10007424_01270</name>
</gene>
<dbReference type="RefSeq" id="WP_188619292.1">
    <property type="nucleotide sequence ID" value="NZ_BMJE01000001.1"/>
</dbReference>
<name>A0ABQ1JC19_9FLAO</name>
<sequence length="120" mass="14148">MSKINNALSHLLENYTDYYWSIPLDINFPAVRLGDIYAENILFIFEDYNHYTKIKRVITRKDGTQDTLTDLEYSAGIIKPAIIVALINDVKEWINNNQYIDTQNESMLRTKNYINDNFDF</sequence>
<accession>A0ABQ1JC19</accession>
<keyword evidence="2" id="KW-1185">Reference proteome</keyword>
<protein>
    <submittedName>
        <fullName evidence="1">Uncharacterized protein</fullName>
    </submittedName>
</protein>